<dbReference type="PROSITE" id="PS50929">
    <property type="entry name" value="ABC_TM1F"/>
    <property type="match status" value="1"/>
</dbReference>
<evidence type="ECO:0000256" key="4">
    <source>
        <dbReference type="ARBA" id="ARBA00022840"/>
    </source>
</evidence>
<name>A0ABY9KY67_9BACI</name>
<feature type="transmembrane region" description="Helical" evidence="7">
    <location>
        <begin position="157"/>
        <end position="174"/>
    </location>
</feature>
<feature type="domain" description="ABC transporter" evidence="8">
    <location>
        <begin position="332"/>
        <end position="565"/>
    </location>
</feature>
<keyword evidence="6 7" id="KW-0472">Membrane</keyword>
<dbReference type="PROSITE" id="PS00211">
    <property type="entry name" value="ABC_TRANSPORTER_1"/>
    <property type="match status" value="1"/>
</dbReference>
<keyword evidence="4 10" id="KW-0067">ATP-binding</keyword>
<evidence type="ECO:0000256" key="7">
    <source>
        <dbReference type="SAM" id="Phobius"/>
    </source>
</evidence>
<dbReference type="PANTHER" id="PTHR43394:SF1">
    <property type="entry name" value="ATP-BINDING CASSETTE SUB-FAMILY B MEMBER 10, MITOCHONDRIAL"/>
    <property type="match status" value="1"/>
</dbReference>
<feature type="transmembrane region" description="Helical" evidence="7">
    <location>
        <begin position="278"/>
        <end position="296"/>
    </location>
</feature>
<evidence type="ECO:0000256" key="5">
    <source>
        <dbReference type="ARBA" id="ARBA00022989"/>
    </source>
</evidence>
<proteinExistence type="predicted"/>
<dbReference type="Gene3D" id="3.40.50.300">
    <property type="entry name" value="P-loop containing nucleotide triphosphate hydrolases"/>
    <property type="match status" value="1"/>
</dbReference>
<dbReference type="PROSITE" id="PS50893">
    <property type="entry name" value="ABC_TRANSPORTER_2"/>
    <property type="match status" value="1"/>
</dbReference>
<evidence type="ECO:0000259" key="9">
    <source>
        <dbReference type="PROSITE" id="PS50929"/>
    </source>
</evidence>
<feature type="domain" description="ABC transmembrane type-1" evidence="9">
    <location>
        <begin position="16"/>
        <end position="298"/>
    </location>
</feature>
<dbReference type="SUPFAM" id="SSF90123">
    <property type="entry name" value="ABC transporter transmembrane region"/>
    <property type="match status" value="1"/>
</dbReference>
<comment type="subcellular location">
    <subcellularLocation>
        <location evidence="1">Cell membrane</location>
        <topology evidence="1">Multi-pass membrane protein</topology>
    </subcellularLocation>
</comment>
<dbReference type="Pfam" id="PF00005">
    <property type="entry name" value="ABC_tran"/>
    <property type="match status" value="1"/>
</dbReference>
<dbReference type="GO" id="GO:0005524">
    <property type="term" value="F:ATP binding"/>
    <property type="evidence" value="ECO:0007669"/>
    <property type="project" value="UniProtKB-KW"/>
</dbReference>
<dbReference type="SMART" id="SM00382">
    <property type="entry name" value="AAA"/>
    <property type="match status" value="1"/>
</dbReference>
<keyword evidence="11" id="KW-1185">Reference proteome</keyword>
<dbReference type="InterPro" id="IPR039421">
    <property type="entry name" value="Type_1_exporter"/>
</dbReference>
<evidence type="ECO:0000256" key="1">
    <source>
        <dbReference type="ARBA" id="ARBA00004651"/>
    </source>
</evidence>
<dbReference type="Proteomes" id="UP001180087">
    <property type="component" value="Chromosome"/>
</dbReference>
<dbReference type="RefSeq" id="WP_348029355.1">
    <property type="nucleotide sequence ID" value="NZ_CP129113.1"/>
</dbReference>
<evidence type="ECO:0000256" key="2">
    <source>
        <dbReference type="ARBA" id="ARBA00022692"/>
    </source>
</evidence>
<feature type="transmembrane region" description="Helical" evidence="7">
    <location>
        <begin position="52"/>
        <end position="76"/>
    </location>
</feature>
<protein>
    <submittedName>
        <fullName evidence="10">ABC transporter ATP-binding protein</fullName>
    </submittedName>
</protein>
<reference evidence="10" key="1">
    <citation type="submission" date="2023-06" db="EMBL/GenBank/DDBJ databases">
        <title>A Treasure from Seagulls: Isolation and Description of Aciduricobacillus qingdaonensis gen. nov., sp. nov., a Rare Obligately Uric Acid-utilizing Member in the Family Bacillaceae.</title>
        <authorList>
            <person name="Liu W."/>
            <person name="Wang B."/>
        </authorList>
    </citation>
    <scope>NUCLEOTIDE SEQUENCE</scope>
    <source>
        <strain evidence="10">44XB</strain>
    </source>
</reference>
<dbReference type="InterPro" id="IPR036640">
    <property type="entry name" value="ABC1_TM_sf"/>
</dbReference>
<feature type="transmembrane region" description="Helical" evidence="7">
    <location>
        <begin position="12"/>
        <end position="32"/>
    </location>
</feature>
<dbReference type="PANTHER" id="PTHR43394">
    <property type="entry name" value="ATP-DEPENDENT PERMEASE MDL1, MITOCHONDRIAL"/>
    <property type="match status" value="1"/>
</dbReference>
<organism evidence="10 11">
    <name type="scientific">Aciduricibacillus chroicocephali</name>
    <dbReference type="NCBI Taxonomy" id="3054939"/>
    <lineage>
        <taxon>Bacteria</taxon>
        <taxon>Bacillati</taxon>
        <taxon>Bacillota</taxon>
        <taxon>Bacilli</taxon>
        <taxon>Bacillales</taxon>
        <taxon>Bacillaceae</taxon>
        <taxon>Aciduricibacillus</taxon>
    </lineage>
</organism>
<evidence type="ECO:0000256" key="6">
    <source>
        <dbReference type="ARBA" id="ARBA00023136"/>
    </source>
</evidence>
<dbReference type="Gene3D" id="1.20.1560.10">
    <property type="entry name" value="ABC transporter type 1, transmembrane domain"/>
    <property type="match status" value="1"/>
</dbReference>
<evidence type="ECO:0000256" key="3">
    <source>
        <dbReference type="ARBA" id="ARBA00022741"/>
    </source>
</evidence>
<dbReference type="CDD" id="cd18548">
    <property type="entry name" value="ABC_6TM_Tm287_like"/>
    <property type="match status" value="1"/>
</dbReference>
<accession>A0ABY9KY67</accession>
<evidence type="ECO:0000313" key="11">
    <source>
        <dbReference type="Proteomes" id="UP001180087"/>
    </source>
</evidence>
<dbReference type="SUPFAM" id="SSF52540">
    <property type="entry name" value="P-loop containing nucleoside triphosphate hydrolases"/>
    <property type="match status" value="1"/>
</dbReference>
<keyword evidence="3" id="KW-0547">Nucleotide-binding</keyword>
<dbReference type="InterPro" id="IPR027417">
    <property type="entry name" value="P-loop_NTPase"/>
</dbReference>
<dbReference type="Pfam" id="PF00664">
    <property type="entry name" value="ABC_membrane"/>
    <property type="match status" value="1"/>
</dbReference>
<dbReference type="EMBL" id="CP129113">
    <property type="protein sequence ID" value="WLV25564.1"/>
    <property type="molecule type" value="Genomic_DNA"/>
</dbReference>
<dbReference type="InterPro" id="IPR017871">
    <property type="entry name" value="ABC_transporter-like_CS"/>
</dbReference>
<evidence type="ECO:0000259" key="8">
    <source>
        <dbReference type="PROSITE" id="PS50893"/>
    </source>
</evidence>
<feature type="transmembrane region" description="Helical" evidence="7">
    <location>
        <begin position="133"/>
        <end position="151"/>
    </location>
</feature>
<gene>
    <name evidence="10" type="ORF">QR721_04985</name>
</gene>
<keyword evidence="5 7" id="KW-1133">Transmembrane helix</keyword>
<dbReference type="InterPro" id="IPR003439">
    <property type="entry name" value="ABC_transporter-like_ATP-bd"/>
</dbReference>
<sequence length="579" mass="64217">MKLILTYLKPYRLPALLALILTIAEMGIDLVLPVMLAKMINEGVLHQDLSIVMYWGTIMIGISLIAFLAGLANSFYGSFAAIRFSSDLRTDLFNKVQNFSYRNMARFPASALVTRFTNDIRQIQNTLFMGMRIMAKAPLTIIGSIIMAFLLDAKIAVVFLITVPAALIFLFWVLKKAGERFNTVQENVDEVNQVMQENLSGMKLIRAFVRRKHEEKRFKAANRKLADETRNTFRFVEASMPLLLVIMNATLLFILWFGHRESVAGNSSIGDVVAIINYALRISIMVSTFTFITLAISRAKASVNRVDAVLSADDQKPLIAGLSKKIPLTGSIEFNDVSFAYPDKPQKVLNRISFKIKTGERIAIMGTTGTGKTTLFELIPRLFDPDEGVISIDGSPVTEYDLTHLRKSIGFVPQEAMLFSGTIRENILFGKENATDEEMEQAAKDAQIHDLISNLESGYETVIGQRGVNLSGGQKQRISIARALIAKPLILMLDDSTSALDTTTESKLLKALDKYECTTLLITQKIRTAKNADRVMLLDGGKAVGLAPHKELLAQSGLYQSILESQAEGGALRERQTMD</sequence>
<dbReference type="InterPro" id="IPR003593">
    <property type="entry name" value="AAA+_ATPase"/>
</dbReference>
<dbReference type="InterPro" id="IPR011527">
    <property type="entry name" value="ABC1_TM_dom"/>
</dbReference>
<evidence type="ECO:0000313" key="10">
    <source>
        <dbReference type="EMBL" id="WLV25564.1"/>
    </source>
</evidence>
<keyword evidence="2 7" id="KW-0812">Transmembrane</keyword>
<feature type="transmembrane region" description="Helical" evidence="7">
    <location>
        <begin position="240"/>
        <end position="258"/>
    </location>
</feature>